<dbReference type="AlphaFoldDB" id="A0A9D2E8J9"/>
<accession>A0A9D2E8J9</accession>
<reference evidence="1" key="2">
    <citation type="submission" date="2021-04" db="EMBL/GenBank/DDBJ databases">
        <authorList>
            <person name="Gilroy R."/>
        </authorList>
    </citation>
    <scope>NUCLEOTIDE SEQUENCE</scope>
    <source>
        <strain evidence="1">ChiHjej9B8-1298</strain>
    </source>
</reference>
<evidence type="ECO:0000313" key="2">
    <source>
        <dbReference type="Proteomes" id="UP000824028"/>
    </source>
</evidence>
<proteinExistence type="predicted"/>
<reference evidence="1" key="1">
    <citation type="journal article" date="2021" name="PeerJ">
        <title>Extensive microbial diversity within the chicken gut microbiome revealed by metagenomics and culture.</title>
        <authorList>
            <person name="Gilroy R."/>
            <person name="Ravi A."/>
            <person name="Getino M."/>
            <person name="Pursley I."/>
            <person name="Horton D.L."/>
            <person name="Alikhan N.F."/>
            <person name="Baker D."/>
            <person name="Gharbi K."/>
            <person name="Hall N."/>
            <person name="Watson M."/>
            <person name="Adriaenssens E.M."/>
            <person name="Foster-Nyarko E."/>
            <person name="Jarju S."/>
            <person name="Secka A."/>
            <person name="Antonio M."/>
            <person name="Oren A."/>
            <person name="Chaudhuri R.R."/>
            <person name="La Ragione R."/>
            <person name="Hildebrand F."/>
            <person name="Pallen M.J."/>
        </authorList>
    </citation>
    <scope>NUCLEOTIDE SEQUENCE</scope>
    <source>
        <strain evidence="1">ChiHjej9B8-1298</strain>
    </source>
</reference>
<organism evidence="1 2">
    <name type="scientific">Candidatus Bacteroides merdigallinarum</name>
    <dbReference type="NCBI Taxonomy" id="2838473"/>
    <lineage>
        <taxon>Bacteria</taxon>
        <taxon>Pseudomonadati</taxon>
        <taxon>Bacteroidota</taxon>
        <taxon>Bacteroidia</taxon>
        <taxon>Bacteroidales</taxon>
        <taxon>Bacteroidaceae</taxon>
        <taxon>Bacteroides</taxon>
    </lineage>
</organism>
<sequence>MRKLLCLLSTALLLFSCNDVDEFGRMLPDNVTLGEVLSVSDLTYAELETLVSDEYIREEMRRNGGLLVQTQIGTSTDYQTYDYMEVFYSDDQSLLPDGNGDWTALTGSAGSYDGTGKAYISWYEDALMQLPGKTIYCQAYISLYGQQMPGFVGHIQSDDYGSSHLYSDVRSYEYPDAPLIRDFYVEGGDVIRAEFRTMVDEYTVSEMPERGICYSTTNELPTISDGATYVSANEQSSYASVTAQVPSGAYYVRAFTVGASGDVYYSPVQRVSSEGLMASVQIDSLVYVADIPYNALADYLPTDAAFYLDDLRVRGGALIYLSASAEGSVNFWDLGLSVSATGANNLPTDGYDNGYGAEGIWKNEDGNNNYWTLYWQPASYFSYDRERNDFHYQAAMGVSGTSGNIVWSYSDTLATVWDEEPVIESVEYSEDPLAYNMTLTTWGHTTNVGVCYSTTNDLPTLEQNDGVVRCPDTSLGYSVNSYYEFSLPAGTYYVRAYAQSEGGLTYSPVQQITISTTR</sequence>
<dbReference type="Proteomes" id="UP000824028">
    <property type="component" value="Unassembled WGS sequence"/>
</dbReference>
<gene>
    <name evidence="1" type="ORF">H9814_04570</name>
</gene>
<protein>
    <submittedName>
        <fullName evidence="1">Uncharacterized protein</fullName>
    </submittedName>
</protein>
<dbReference type="EMBL" id="DXBX01000032">
    <property type="protein sequence ID" value="HIZ32807.1"/>
    <property type="molecule type" value="Genomic_DNA"/>
</dbReference>
<comment type="caution">
    <text evidence="1">The sequence shown here is derived from an EMBL/GenBank/DDBJ whole genome shotgun (WGS) entry which is preliminary data.</text>
</comment>
<evidence type="ECO:0000313" key="1">
    <source>
        <dbReference type="EMBL" id="HIZ32807.1"/>
    </source>
</evidence>
<dbReference type="PROSITE" id="PS51257">
    <property type="entry name" value="PROKAR_LIPOPROTEIN"/>
    <property type="match status" value="1"/>
</dbReference>
<name>A0A9D2E8J9_9BACE</name>